<keyword evidence="2" id="KW-1003">Cell membrane</keyword>
<gene>
    <name evidence="8" type="ORF">UFOPK1591_00054</name>
</gene>
<feature type="transmembrane region" description="Helical" evidence="6">
    <location>
        <begin position="62"/>
        <end position="88"/>
    </location>
</feature>
<evidence type="ECO:0000259" key="7">
    <source>
        <dbReference type="Pfam" id="PF09335"/>
    </source>
</evidence>
<feature type="transmembrane region" description="Helical" evidence="6">
    <location>
        <begin position="186"/>
        <end position="207"/>
    </location>
</feature>
<keyword evidence="3 6" id="KW-0812">Transmembrane</keyword>
<keyword evidence="5 6" id="KW-0472">Membrane</keyword>
<keyword evidence="4 6" id="KW-1133">Transmembrane helix</keyword>
<sequence length="253" mass="27512">MQTALIPFLDPNYLIDGFGAYALLGVCFIVFAETGLLVGFILPGDTLLIATGVLAATGEDVFGVSILWVCLSIAAAAFIGGEVGYLIGHHFGPRIFERKDSGLFSRKNVERTNAFFVKYGGLAVIFARWVPVVRTFAPIAAGVGHMPWRKYTLYNLIGALIWGAGLTYVGFLVGHIPVVATFVKEYIDVVLLVVILVVLIPSVFHYVQTLREARREKHKHAAGVAAVKSAEDLVLPAEDFVQNPRGRHADDKS</sequence>
<dbReference type="AlphaFoldDB" id="A0A6J6CJD0"/>
<evidence type="ECO:0000256" key="2">
    <source>
        <dbReference type="ARBA" id="ARBA00022475"/>
    </source>
</evidence>
<evidence type="ECO:0000256" key="3">
    <source>
        <dbReference type="ARBA" id="ARBA00022692"/>
    </source>
</evidence>
<dbReference type="GO" id="GO:0005886">
    <property type="term" value="C:plasma membrane"/>
    <property type="evidence" value="ECO:0007669"/>
    <property type="project" value="UniProtKB-SubCell"/>
</dbReference>
<accession>A0A6J6CJD0</accession>
<evidence type="ECO:0000256" key="5">
    <source>
        <dbReference type="ARBA" id="ARBA00023136"/>
    </source>
</evidence>
<feature type="transmembrane region" description="Helical" evidence="6">
    <location>
        <begin position="21"/>
        <end position="42"/>
    </location>
</feature>
<evidence type="ECO:0000313" key="8">
    <source>
        <dbReference type="EMBL" id="CAB4551384.1"/>
    </source>
</evidence>
<dbReference type="InterPro" id="IPR032816">
    <property type="entry name" value="VTT_dom"/>
</dbReference>
<feature type="domain" description="VTT" evidence="7">
    <location>
        <begin position="42"/>
        <end position="170"/>
    </location>
</feature>
<feature type="transmembrane region" description="Helical" evidence="6">
    <location>
        <begin position="153"/>
        <end position="174"/>
    </location>
</feature>
<protein>
    <submittedName>
        <fullName evidence="8">Unannotated protein</fullName>
    </submittedName>
</protein>
<proteinExistence type="predicted"/>
<organism evidence="8">
    <name type="scientific">freshwater metagenome</name>
    <dbReference type="NCBI Taxonomy" id="449393"/>
    <lineage>
        <taxon>unclassified sequences</taxon>
        <taxon>metagenomes</taxon>
        <taxon>ecological metagenomes</taxon>
    </lineage>
</organism>
<comment type="subcellular location">
    <subcellularLocation>
        <location evidence="1">Cell membrane</location>
        <topology evidence="1">Multi-pass membrane protein</topology>
    </subcellularLocation>
</comment>
<dbReference type="PANTHER" id="PTHR30353:SF0">
    <property type="entry name" value="TRANSMEMBRANE PROTEIN"/>
    <property type="match status" value="1"/>
</dbReference>
<name>A0A6J6CJD0_9ZZZZ</name>
<dbReference type="EMBL" id="CAEZTD010000002">
    <property type="protein sequence ID" value="CAB4551384.1"/>
    <property type="molecule type" value="Genomic_DNA"/>
</dbReference>
<evidence type="ECO:0000256" key="4">
    <source>
        <dbReference type="ARBA" id="ARBA00022989"/>
    </source>
</evidence>
<evidence type="ECO:0000256" key="6">
    <source>
        <dbReference type="SAM" id="Phobius"/>
    </source>
</evidence>
<dbReference type="InterPro" id="IPR032818">
    <property type="entry name" value="DedA-like"/>
</dbReference>
<dbReference type="PANTHER" id="PTHR30353">
    <property type="entry name" value="INNER MEMBRANE PROTEIN DEDA-RELATED"/>
    <property type="match status" value="1"/>
</dbReference>
<dbReference type="Pfam" id="PF09335">
    <property type="entry name" value="VTT_dom"/>
    <property type="match status" value="1"/>
</dbReference>
<evidence type="ECO:0000256" key="1">
    <source>
        <dbReference type="ARBA" id="ARBA00004651"/>
    </source>
</evidence>
<reference evidence="8" key="1">
    <citation type="submission" date="2020-05" db="EMBL/GenBank/DDBJ databases">
        <authorList>
            <person name="Chiriac C."/>
            <person name="Salcher M."/>
            <person name="Ghai R."/>
            <person name="Kavagutti S V."/>
        </authorList>
    </citation>
    <scope>NUCLEOTIDE SEQUENCE</scope>
</reference>